<dbReference type="SUPFAM" id="SSF48403">
    <property type="entry name" value="Ankyrin repeat"/>
    <property type="match status" value="1"/>
</dbReference>
<sequence length="384" mass="46668">MSIEEYLNKKKNVQRVLLEYIEEESDAEENYEIFIQVLEDQQILEDIHELRELLCLIIAVGNHHHRNKNFFSKIERILQHLKNKIIQYFTNTEIFSLFQKNKRLLLFLIEEKIMTVNEYFVAQIINDCFVQNKYVEYFAPEIKSFVTKEFIDKYCKKNRCLKNEEFIKEIKKAKQEDFYEKRKEGENENHLCELIRLQQTKEFIVQANKTNLQFTSCIPQSIFETNRFFLNKNETKVIEYAAFYGSNEIIKYMHNNGVELMSSMWLYAIHSENAELIQYLEDNHISPPEDSYDIVLKESIKCHQKDVSNYIINYLIKEEDLQRIRKNIFYGNLYRYSVKYHNYYFFPGNLKHKYLFYYLCEFDYYTLVNLYLENMNIDINETII</sequence>
<gene>
    <name evidence="2" type="ORF">M9Y10_036505</name>
</gene>
<evidence type="ECO:0000313" key="2">
    <source>
        <dbReference type="EMBL" id="KAK8837508.1"/>
    </source>
</evidence>
<comment type="caution">
    <text evidence="2">The sequence shown here is derived from an EMBL/GenBank/DDBJ whole genome shotgun (WGS) entry which is preliminary data.</text>
</comment>
<dbReference type="EMBL" id="JAPFFF010000059">
    <property type="protein sequence ID" value="KAK8837508.1"/>
    <property type="molecule type" value="Genomic_DNA"/>
</dbReference>
<keyword evidence="1" id="KW-0175">Coiled coil</keyword>
<dbReference type="Proteomes" id="UP001470230">
    <property type="component" value="Unassembled WGS sequence"/>
</dbReference>
<name>A0ABR2GU84_9EUKA</name>
<reference evidence="2 3" key="1">
    <citation type="submission" date="2024-04" db="EMBL/GenBank/DDBJ databases">
        <title>Tritrichomonas musculus Genome.</title>
        <authorList>
            <person name="Alves-Ferreira E."/>
            <person name="Grigg M."/>
            <person name="Lorenzi H."/>
            <person name="Galac M."/>
        </authorList>
    </citation>
    <scope>NUCLEOTIDE SEQUENCE [LARGE SCALE GENOMIC DNA]</scope>
    <source>
        <strain evidence="2 3">EAF2021</strain>
    </source>
</reference>
<evidence type="ECO:0000313" key="3">
    <source>
        <dbReference type="Proteomes" id="UP001470230"/>
    </source>
</evidence>
<dbReference type="PANTHER" id="PTHR24159">
    <property type="match status" value="1"/>
</dbReference>
<protein>
    <recommendedName>
        <fullName evidence="4">DUF3447 domain-containing protein</fullName>
    </recommendedName>
</protein>
<proteinExistence type="predicted"/>
<feature type="coiled-coil region" evidence="1">
    <location>
        <begin position="3"/>
        <end position="30"/>
    </location>
</feature>
<keyword evidence="3" id="KW-1185">Reference proteome</keyword>
<organism evidence="2 3">
    <name type="scientific">Tritrichomonas musculus</name>
    <dbReference type="NCBI Taxonomy" id="1915356"/>
    <lineage>
        <taxon>Eukaryota</taxon>
        <taxon>Metamonada</taxon>
        <taxon>Parabasalia</taxon>
        <taxon>Tritrichomonadida</taxon>
        <taxon>Tritrichomonadidae</taxon>
        <taxon>Tritrichomonas</taxon>
    </lineage>
</organism>
<accession>A0ABR2GU84</accession>
<evidence type="ECO:0008006" key="4">
    <source>
        <dbReference type="Google" id="ProtNLM"/>
    </source>
</evidence>
<dbReference type="PANTHER" id="PTHR24159:SF5">
    <property type="entry name" value="ANK_REP_REGION DOMAIN-CONTAINING PROTEIN"/>
    <property type="match status" value="1"/>
</dbReference>
<dbReference type="InterPro" id="IPR036770">
    <property type="entry name" value="Ankyrin_rpt-contain_sf"/>
</dbReference>
<evidence type="ECO:0000256" key="1">
    <source>
        <dbReference type="SAM" id="Coils"/>
    </source>
</evidence>